<evidence type="ECO:0000256" key="4">
    <source>
        <dbReference type="ARBA" id="ARBA00023136"/>
    </source>
</evidence>
<dbReference type="AlphaFoldDB" id="A0A1N7N2L8"/>
<feature type="domain" description="Yip1" evidence="6">
    <location>
        <begin position="11"/>
        <end position="178"/>
    </location>
</feature>
<sequence length="196" mass="20291">MSPAGYLRLAWQSVLAPRDVARLLLSLRLGHEALLLSAALVLVLNTALVRASAMITPPDPAIAAFVEQPLTFFMGLGGVLAIMALVLTWCGRAVGGTGRIEDVGLMMIWLQGLRVLVQLAMLVLAPVAATLAAFVSVGASLLGLWLLVNFLAEAHGFASLGKAALVLLLAVTGLALGISFFFTLIGATASGMTANV</sequence>
<keyword evidence="3 5" id="KW-1133">Transmembrane helix</keyword>
<reference evidence="8" key="1">
    <citation type="submission" date="2017-01" db="EMBL/GenBank/DDBJ databases">
        <authorList>
            <person name="Varghese N."/>
            <person name="Submissions S."/>
        </authorList>
    </citation>
    <scope>NUCLEOTIDE SEQUENCE [LARGE SCALE GENOMIC DNA]</scope>
    <source>
        <strain evidence="8">DSM 29430</strain>
    </source>
</reference>
<dbReference type="InterPro" id="IPR006977">
    <property type="entry name" value="Yip1_dom"/>
</dbReference>
<evidence type="ECO:0000256" key="1">
    <source>
        <dbReference type="ARBA" id="ARBA00004141"/>
    </source>
</evidence>
<protein>
    <submittedName>
        <fullName evidence="7">Yip1 domain-containing protein</fullName>
    </submittedName>
</protein>
<name>A0A1N7N2L8_9RHOB</name>
<feature type="transmembrane region" description="Helical" evidence="5">
    <location>
        <begin position="164"/>
        <end position="187"/>
    </location>
</feature>
<keyword evidence="4 5" id="KW-0472">Membrane</keyword>
<gene>
    <name evidence="7" type="ORF">SAMN05421759_106167</name>
</gene>
<evidence type="ECO:0000256" key="3">
    <source>
        <dbReference type="ARBA" id="ARBA00022989"/>
    </source>
</evidence>
<feature type="transmembrane region" description="Helical" evidence="5">
    <location>
        <begin position="131"/>
        <end position="152"/>
    </location>
</feature>
<keyword evidence="8" id="KW-1185">Reference proteome</keyword>
<feature type="transmembrane region" description="Helical" evidence="5">
    <location>
        <begin position="103"/>
        <end position="125"/>
    </location>
</feature>
<dbReference type="STRING" id="633194.SAMN05421759_106167"/>
<proteinExistence type="predicted"/>
<dbReference type="Pfam" id="PF04893">
    <property type="entry name" value="Yip1"/>
    <property type="match status" value="1"/>
</dbReference>
<keyword evidence="2 5" id="KW-0812">Transmembrane</keyword>
<accession>A0A1N7N2L8</accession>
<feature type="transmembrane region" description="Helical" evidence="5">
    <location>
        <begin position="33"/>
        <end position="52"/>
    </location>
</feature>
<evidence type="ECO:0000259" key="6">
    <source>
        <dbReference type="Pfam" id="PF04893"/>
    </source>
</evidence>
<dbReference type="Proteomes" id="UP000186684">
    <property type="component" value="Unassembled WGS sequence"/>
</dbReference>
<evidence type="ECO:0000256" key="5">
    <source>
        <dbReference type="SAM" id="Phobius"/>
    </source>
</evidence>
<dbReference type="GO" id="GO:0016020">
    <property type="term" value="C:membrane"/>
    <property type="evidence" value="ECO:0007669"/>
    <property type="project" value="UniProtKB-SubCell"/>
</dbReference>
<evidence type="ECO:0000256" key="2">
    <source>
        <dbReference type="ARBA" id="ARBA00022692"/>
    </source>
</evidence>
<feature type="transmembrane region" description="Helical" evidence="5">
    <location>
        <begin position="72"/>
        <end position="91"/>
    </location>
</feature>
<comment type="subcellular location">
    <subcellularLocation>
        <location evidence="1">Membrane</location>
        <topology evidence="1">Multi-pass membrane protein</topology>
    </subcellularLocation>
</comment>
<organism evidence="7 8">
    <name type="scientific">Roseivivax lentus</name>
    <dbReference type="NCBI Taxonomy" id="633194"/>
    <lineage>
        <taxon>Bacteria</taxon>
        <taxon>Pseudomonadati</taxon>
        <taxon>Pseudomonadota</taxon>
        <taxon>Alphaproteobacteria</taxon>
        <taxon>Rhodobacterales</taxon>
        <taxon>Roseobacteraceae</taxon>
        <taxon>Roseivivax</taxon>
    </lineage>
</organism>
<dbReference type="OrthoDB" id="7872013at2"/>
<dbReference type="EMBL" id="FTOQ01000006">
    <property type="protein sequence ID" value="SIS92421.1"/>
    <property type="molecule type" value="Genomic_DNA"/>
</dbReference>
<evidence type="ECO:0000313" key="8">
    <source>
        <dbReference type="Proteomes" id="UP000186684"/>
    </source>
</evidence>
<evidence type="ECO:0000313" key="7">
    <source>
        <dbReference type="EMBL" id="SIS92421.1"/>
    </source>
</evidence>
<dbReference type="RefSeq" id="WP_076448314.1">
    <property type="nucleotide sequence ID" value="NZ_FTOQ01000006.1"/>
</dbReference>